<dbReference type="EMBL" id="CP106735">
    <property type="protein sequence ID" value="UXX79540.1"/>
    <property type="molecule type" value="Genomic_DNA"/>
</dbReference>
<protein>
    <submittedName>
        <fullName evidence="3">Tetratricopeptide repeat protein</fullName>
    </submittedName>
</protein>
<dbReference type="Gene3D" id="3.30.565.10">
    <property type="entry name" value="Histidine kinase-like ATPase, C-terminal domain"/>
    <property type="match status" value="1"/>
</dbReference>
<dbReference type="InterPro" id="IPR019734">
    <property type="entry name" value="TPR_rpt"/>
</dbReference>
<dbReference type="Pfam" id="PF07568">
    <property type="entry name" value="HisKA_2"/>
    <property type="match status" value="1"/>
</dbReference>
<feature type="domain" description="Histidine kinase" evidence="2">
    <location>
        <begin position="416"/>
        <end position="606"/>
    </location>
</feature>
<keyword evidence="1" id="KW-1133">Transmembrane helix</keyword>
<evidence type="ECO:0000313" key="4">
    <source>
        <dbReference type="Proteomes" id="UP001062165"/>
    </source>
</evidence>
<organism evidence="3 4">
    <name type="scientific">Reichenbachiella carrageenanivorans</name>
    <dbReference type="NCBI Taxonomy" id="2979869"/>
    <lineage>
        <taxon>Bacteria</taxon>
        <taxon>Pseudomonadati</taxon>
        <taxon>Bacteroidota</taxon>
        <taxon>Cytophagia</taxon>
        <taxon>Cytophagales</taxon>
        <taxon>Reichenbachiellaceae</taxon>
        <taxon>Reichenbachiella</taxon>
    </lineage>
</organism>
<reference evidence="3" key="1">
    <citation type="submission" date="2022-10" db="EMBL/GenBank/DDBJ databases">
        <title>Comparative genomics and taxonomic characterization of three novel marine species of genus Reichenbachiella exhibiting antioxidant and polysaccharide degradation activities.</title>
        <authorList>
            <person name="Muhammad N."/>
            <person name="Lee Y.-J."/>
            <person name="Ko J."/>
            <person name="Kim S.-G."/>
        </authorList>
    </citation>
    <scope>NUCLEOTIDE SEQUENCE</scope>
    <source>
        <strain evidence="3">Wsw4-B4</strain>
    </source>
</reference>
<proteinExistence type="predicted"/>
<dbReference type="PROSITE" id="PS50109">
    <property type="entry name" value="HIS_KIN"/>
    <property type="match status" value="1"/>
</dbReference>
<dbReference type="Pfam" id="PF13374">
    <property type="entry name" value="TPR_10"/>
    <property type="match status" value="1"/>
</dbReference>
<keyword evidence="4" id="KW-1185">Reference proteome</keyword>
<dbReference type="InterPro" id="IPR003594">
    <property type="entry name" value="HATPase_dom"/>
</dbReference>
<evidence type="ECO:0000259" key="2">
    <source>
        <dbReference type="PROSITE" id="PS50109"/>
    </source>
</evidence>
<dbReference type="SUPFAM" id="SSF48452">
    <property type="entry name" value="TPR-like"/>
    <property type="match status" value="2"/>
</dbReference>
<dbReference type="InterPro" id="IPR011495">
    <property type="entry name" value="Sig_transdc_His_kin_sub2_dim/P"/>
</dbReference>
<evidence type="ECO:0000256" key="1">
    <source>
        <dbReference type="SAM" id="Phobius"/>
    </source>
</evidence>
<dbReference type="InterPro" id="IPR005467">
    <property type="entry name" value="His_kinase_dom"/>
</dbReference>
<dbReference type="Gene3D" id="3.30.450.20">
    <property type="entry name" value="PAS domain"/>
    <property type="match status" value="1"/>
</dbReference>
<dbReference type="PANTHER" id="PTHR43065">
    <property type="entry name" value="SENSOR HISTIDINE KINASE"/>
    <property type="match status" value="1"/>
</dbReference>
<dbReference type="Gene3D" id="1.25.40.10">
    <property type="entry name" value="Tetratricopeptide repeat domain"/>
    <property type="match status" value="2"/>
</dbReference>
<keyword evidence="1" id="KW-0812">Transmembrane</keyword>
<feature type="transmembrane region" description="Helical" evidence="1">
    <location>
        <begin position="368"/>
        <end position="388"/>
    </location>
</feature>
<dbReference type="RefSeq" id="WP_263051271.1">
    <property type="nucleotide sequence ID" value="NZ_CP106735.1"/>
</dbReference>
<dbReference type="SMART" id="SM00387">
    <property type="entry name" value="HATPase_c"/>
    <property type="match status" value="1"/>
</dbReference>
<evidence type="ECO:0000313" key="3">
    <source>
        <dbReference type="EMBL" id="UXX79540.1"/>
    </source>
</evidence>
<dbReference type="InterPro" id="IPR036890">
    <property type="entry name" value="HATPase_C_sf"/>
</dbReference>
<accession>A0ABY6D048</accession>
<sequence length="608" mass="70250">MTKLQYIFTVLLFLLTSTYSFSTSNLNDLDSLRQQLKTEQNEDKIYVIHETLAYTYMLIGTHDSSLLYYQKSLDYHRAQKNKKKEADILVSIGETYRNNDVPDRAMDFFIQGIKIYEALNLHGQVASTYNSMADLVMRQNDYTKAKEYMAMVQQILHHTSYPSALAHSFMNQGRIFNSMLQFDSAVYYHQKAIDLFDSLGMYHDKGRAMHNQANSLRELKRFDEALDICQQVLLIPELKANIKSQIFTILLIANIYMDTDRPRQAIKYGIEGLELAKKYGFLDRERVAYKYLSQTYDKMGDYKAAFKYHQQFTTLMEAIFDKDKYEQVNRMNALYESEKKEQTIAIHEANLEAREATIALQQSRQSQLYFGIGFAIFIGLVLAISYVGQTKSNKLLHQQKLEIEKQNSERETLLKEIHHRVKNNLQVISSLLSMQSRQMEDGEAKTAVREGQSRIKSMSLIHQKLYSEDNLSRINMKEYIEDLSSFLFKSYKPSKSVSQLIEADEVMLDVDTAVPLGLIINELISNALKYAFEPEQKGEISIRLNHEDNGYVLHIADTGKGLPQNFDQKQSMGMKLVTILVDQIDGLMKIDNSLGTFFTIKFKDKRAA</sequence>
<dbReference type="PANTHER" id="PTHR43065:SF23">
    <property type="entry name" value="SENSOR HISTIDINE KINASE PDTAS"/>
    <property type="match status" value="1"/>
</dbReference>
<dbReference type="Pfam" id="PF02518">
    <property type="entry name" value="HATPase_c"/>
    <property type="match status" value="1"/>
</dbReference>
<dbReference type="Pfam" id="PF13424">
    <property type="entry name" value="TPR_12"/>
    <property type="match status" value="1"/>
</dbReference>
<keyword evidence="1" id="KW-0472">Membrane</keyword>
<gene>
    <name evidence="3" type="ORF">N7E81_00245</name>
</gene>
<dbReference type="SUPFAM" id="SSF55874">
    <property type="entry name" value="ATPase domain of HSP90 chaperone/DNA topoisomerase II/histidine kinase"/>
    <property type="match status" value="1"/>
</dbReference>
<dbReference type="SMART" id="SM00028">
    <property type="entry name" value="TPR"/>
    <property type="match status" value="7"/>
</dbReference>
<dbReference type="InterPro" id="IPR011990">
    <property type="entry name" value="TPR-like_helical_dom_sf"/>
</dbReference>
<dbReference type="Proteomes" id="UP001062165">
    <property type="component" value="Chromosome"/>
</dbReference>
<name>A0ABY6D048_9BACT</name>